<evidence type="ECO:0000256" key="1">
    <source>
        <dbReference type="ARBA" id="ARBA00022801"/>
    </source>
</evidence>
<dbReference type="GO" id="GO:0016798">
    <property type="term" value="F:hydrolase activity, acting on glycosyl bonds"/>
    <property type="evidence" value="ECO:0007669"/>
    <property type="project" value="InterPro"/>
</dbReference>
<dbReference type="Proteomes" id="UP000728106">
    <property type="component" value="Unassembled WGS sequence"/>
</dbReference>
<dbReference type="Gene3D" id="6.10.140.2190">
    <property type="match status" value="1"/>
</dbReference>
<dbReference type="InterPro" id="IPR003305">
    <property type="entry name" value="CenC_carb-bd"/>
</dbReference>
<protein>
    <recommendedName>
        <fullName evidence="3">CBM-cenC domain-containing protein</fullName>
    </recommendedName>
</protein>
<organism evidence="5 6">
    <name type="scientific">Weissella confusa</name>
    <name type="common">Lactobacillus confusus</name>
    <dbReference type="NCBI Taxonomy" id="1583"/>
    <lineage>
        <taxon>Bacteria</taxon>
        <taxon>Bacillati</taxon>
        <taxon>Bacillota</taxon>
        <taxon>Bacilli</taxon>
        <taxon>Lactobacillales</taxon>
        <taxon>Lactobacillaceae</taxon>
        <taxon>Weissella</taxon>
    </lineage>
</organism>
<proteinExistence type="predicted"/>
<evidence type="ECO:0000313" key="5">
    <source>
        <dbReference type="EMBL" id="MBJ7639417.1"/>
    </source>
</evidence>
<dbReference type="Pfam" id="PF02018">
    <property type="entry name" value="CBM_4_9"/>
    <property type="match status" value="1"/>
</dbReference>
<accession>A0AA40YRV8</accession>
<reference evidence="5" key="1">
    <citation type="submission" date="2020-02" db="EMBL/GenBank/DDBJ databases">
        <authorList>
            <person name="Fontana A."/>
            <person name="Patrone V."/>
            <person name="Morelli L."/>
        </authorList>
    </citation>
    <scope>NUCLEOTIDE SEQUENCE</scope>
    <source>
        <strain evidence="4">CCUG 30943</strain>
        <strain evidence="5">CCUG 43002</strain>
    </source>
</reference>
<dbReference type="EMBL" id="JAAOCX010000002">
    <property type="protein sequence ID" value="MBJ7632040.1"/>
    <property type="molecule type" value="Genomic_DNA"/>
</dbReference>
<dbReference type="EMBL" id="JAAOCP010000010">
    <property type="protein sequence ID" value="MBJ7639417.1"/>
    <property type="molecule type" value="Genomic_DNA"/>
</dbReference>
<dbReference type="Proteomes" id="UP000808038">
    <property type="component" value="Unassembled WGS sequence"/>
</dbReference>
<dbReference type="InterPro" id="IPR008979">
    <property type="entry name" value="Galactose-bd-like_sf"/>
</dbReference>
<keyword evidence="6" id="KW-1185">Reference proteome</keyword>
<reference evidence="5 6" key="2">
    <citation type="journal article" date="2021" name="Int. J. Food Microbiol.">
        <title>Safety demonstration of a microbial species for use in the food chain: Weissella confusa.</title>
        <authorList>
            <person name="Bourdichon F."/>
            <person name="Patrone V."/>
            <person name="Fontana A."/>
            <person name="Milani G."/>
            <person name="Morelli L."/>
        </authorList>
    </citation>
    <scope>NUCLEOTIDE SEQUENCE [LARGE SCALE GENOMIC DNA]</scope>
    <source>
        <strain evidence="4">CCUG 30943</strain>
        <strain evidence="5 6">CCUG 43002</strain>
    </source>
</reference>
<dbReference type="Gene3D" id="2.60.120.260">
    <property type="entry name" value="Galactose-binding domain-like"/>
    <property type="match status" value="1"/>
</dbReference>
<dbReference type="SUPFAM" id="SSF49785">
    <property type="entry name" value="Galactose-binding domain-like"/>
    <property type="match status" value="1"/>
</dbReference>
<keyword evidence="1" id="KW-0378">Hydrolase</keyword>
<dbReference type="AlphaFoldDB" id="A0AA40YRV8"/>
<gene>
    <name evidence="5" type="ORF">HAU20_08485</name>
    <name evidence="4" type="ORF">HAU43_02830</name>
</gene>
<evidence type="ECO:0000313" key="6">
    <source>
        <dbReference type="Proteomes" id="UP000728106"/>
    </source>
</evidence>
<feature type="compositionally biased region" description="Low complexity" evidence="2">
    <location>
        <begin position="148"/>
        <end position="160"/>
    </location>
</feature>
<evidence type="ECO:0000256" key="2">
    <source>
        <dbReference type="SAM" id="MobiDB-lite"/>
    </source>
</evidence>
<name>A0AA40YRV8_WEICO</name>
<dbReference type="RefSeq" id="WP_135411201.1">
    <property type="nucleotide sequence ID" value="NZ_JAAOCP010000010.1"/>
</dbReference>
<feature type="domain" description="CBM-cenC" evidence="3">
    <location>
        <begin position="250"/>
        <end position="321"/>
    </location>
</feature>
<sequence>MKTIKILGDTLNKVADTSTVFDFRLWNEGQAQDVTGKAVSFTIANDSGYLFDVPAVIDGNVVSLDFSNELLKQLTPDTYHMEVSVTNSDGDVEVYPSQGTIDFRVGKNLHSTQGKLVPQITFDTVLRSVDEKITEYTKTITKGDKGDTGPQGPEGVQGPQGPQGPTGPVGPQGPKGDMDLSQITVGGRNYILNSSGISASDSVKPVLNGASSDTTALLKYLDTGIQVSNTTGNKEWFYGLSRAWTDISATPFVAGNTYTISFKVKGTAKQVAARVGVKNTTTNYEVSLVKFTNINNSDWTKVIHTFAIPSGITSVFLRLQGAVANSYATGFDGNEMFVMKELKLEAGNIATDWSPAPEEFIKKSHQLPAEARDFNYLATHMQTYQGTWWLGNDMMANAPTDNWTWLVIEVIAGNADTTGIIRTMRFGAGAAYSANVNGGVIQHWTLSADDANVAHKTGNEVIAGDKTFTGNTTLASTTILAGNYGLRVTPSGFQKTTDGKTWVSANI</sequence>
<dbReference type="SUPFAM" id="SSF69349">
    <property type="entry name" value="Phage fibre proteins"/>
    <property type="match status" value="1"/>
</dbReference>
<evidence type="ECO:0000259" key="3">
    <source>
        <dbReference type="Pfam" id="PF02018"/>
    </source>
</evidence>
<evidence type="ECO:0000313" key="4">
    <source>
        <dbReference type="EMBL" id="MBJ7632040.1"/>
    </source>
</evidence>
<feature type="region of interest" description="Disordered" evidence="2">
    <location>
        <begin position="138"/>
        <end position="181"/>
    </location>
</feature>
<comment type="caution">
    <text evidence="5">The sequence shown here is derived from an EMBL/GenBank/DDBJ whole genome shotgun (WGS) entry which is preliminary data.</text>
</comment>
<feature type="compositionally biased region" description="Basic and acidic residues" evidence="2">
    <location>
        <begin position="138"/>
        <end position="147"/>
    </location>
</feature>